<feature type="domain" description="HTH marR-type" evidence="4">
    <location>
        <begin position="20"/>
        <end position="156"/>
    </location>
</feature>
<dbReference type="InterPro" id="IPR023187">
    <property type="entry name" value="Tscrpt_reg_MarR-type_CS"/>
</dbReference>
<keyword evidence="1" id="KW-0805">Transcription regulation</keyword>
<dbReference type="Pfam" id="PF12802">
    <property type="entry name" value="MarR_2"/>
    <property type="match status" value="1"/>
</dbReference>
<dbReference type="GO" id="GO:0003700">
    <property type="term" value="F:DNA-binding transcription factor activity"/>
    <property type="evidence" value="ECO:0007669"/>
    <property type="project" value="InterPro"/>
</dbReference>
<dbReference type="RefSeq" id="WP_138045908.1">
    <property type="nucleotide sequence ID" value="NZ_VBZC01000016.1"/>
</dbReference>
<dbReference type="PROSITE" id="PS01117">
    <property type="entry name" value="HTH_MARR_1"/>
    <property type="match status" value="1"/>
</dbReference>
<comment type="caution">
    <text evidence="5">The sequence shown here is derived from an EMBL/GenBank/DDBJ whole genome shotgun (WGS) entry which is preliminary data.</text>
</comment>
<evidence type="ECO:0000259" key="4">
    <source>
        <dbReference type="PROSITE" id="PS50995"/>
    </source>
</evidence>
<reference evidence="5 6" key="1">
    <citation type="submission" date="2019-05" db="EMBL/GenBank/DDBJ databases">
        <title>Streptomyces sp. NEAU-C151, a novel actinomycete isolated from soil.</title>
        <authorList>
            <person name="Han L."/>
            <person name="Jiang H."/>
        </authorList>
    </citation>
    <scope>NUCLEOTIDE SEQUENCE [LARGE SCALE GENOMIC DNA]</scope>
    <source>
        <strain evidence="5 6">NEAU-C151</strain>
    </source>
</reference>
<proteinExistence type="predicted"/>
<gene>
    <name evidence="5" type="ORF">FE633_16475</name>
</gene>
<dbReference type="EMBL" id="VBZC01000016">
    <property type="protein sequence ID" value="TLS45051.1"/>
    <property type="molecule type" value="Genomic_DNA"/>
</dbReference>
<evidence type="ECO:0000313" key="5">
    <source>
        <dbReference type="EMBL" id="TLS45051.1"/>
    </source>
</evidence>
<dbReference type="SMART" id="SM00347">
    <property type="entry name" value="HTH_MARR"/>
    <property type="match status" value="1"/>
</dbReference>
<evidence type="ECO:0000256" key="1">
    <source>
        <dbReference type="ARBA" id="ARBA00023015"/>
    </source>
</evidence>
<accession>A0A5R9FNX5</accession>
<organism evidence="5 6">
    <name type="scientific">Streptomyces montanus</name>
    <dbReference type="NCBI Taxonomy" id="2580423"/>
    <lineage>
        <taxon>Bacteria</taxon>
        <taxon>Bacillati</taxon>
        <taxon>Actinomycetota</taxon>
        <taxon>Actinomycetes</taxon>
        <taxon>Kitasatosporales</taxon>
        <taxon>Streptomycetaceae</taxon>
        <taxon>Streptomyces</taxon>
    </lineage>
</organism>
<dbReference type="GO" id="GO:0003677">
    <property type="term" value="F:DNA binding"/>
    <property type="evidence" value="ECO:0007669"/>
    <property type="project" value="UniProtKB-KW"/>
</dbReference>
<dbReference type="InterPro" id="IPR036390">
    <property type="entry name" value="WH_DNA-bd_sf"/>
</dbReference>
<dbReference type="InterPro" id="IPR000835">
    <property type="entry name" value="HTH_MarR-typ"/>
</dbReference>
<dbReference type="GO" id="GO:0006950">
    <property type="term" value="P:response to stress"/>
    <property type="evidence" value="ECO:0007669"/>
    <property type="project" value="TreeGrafter"/>
</dbReference>
<dbReference type="SUPFAM" id="SSF46785">
    <property type="entry name" value="Winged helix' DNA-binding domain"/>
    <property type="match status" value="1"/>
</dbReference>
<dbReference type="PANTHER" id="PTHR33164">
    <property type="entry name" value="TRANSCRIPTIONAL REGULATOR, MARR FAMILY"/>
    <property type="match status" value="1"/>
</dbReference>
<dbReference type="AlphaFoldDB" id="A0A5R9FNX5"/>
<dbReference type="PANTHER" id="PTHR33164:SF104">
    <property type="entry name" value="TRANSCRIPTIONAL REGULATORY PROTEIN"/>
    <property type="match status" value="1"/>
</dbReference>
<keyword evidence="2" id="KW-0238">DNA-binding</keyword>
<dbReference type="Proteomes" id="UP000305906">
    <property type="component" value="Unassembled WGS sequence"/>
</dbReference>
<dbReference type="PRINTS" id="PR00598">
    <property type="entry name" value="HTHMARR"/>
</dbReference>
<dbReference type="Gene3D" id="1.10.10.10">
    <property type="entry name" value="Winged helix-like DNA-binding domain superfamily/Winged helix DNA-binding domain"/>
    <property type="match status" value="1"/>
</dbReference>
<evidence type="ECO:0000256" key="2">
    <source>
        <dbReference type="ARBA" id="ARBA00023125"/>
    </source>
</evidence>
<dbReference type="PROSITE" id="PS50995">
    <property type="entry name" value="HTH_MARR_2"/>
    <property type="match status" value="1"/>
</dbReference>
<evidence type="ECO:0000313" key="6">
    <source>
        <dbReference type="Proteomes" id="UP000305906"/>
    </source>
</evidence>
<protein>
    <submittedName>
        <fullName evidence="5">MarR family transcriptional regulator</fullName>
    </submittedName>
</protein>
<keyword evidence="6" id="KW-1185">Reference proteome</keyword>
<name>A0A5R9FNX5_9ACTN</name>
<sequence length="163" mass="18163">MRDSVDDFLDQWAARRTDLDLDAMGTVGRIVRLSRLTSARVRDYFAEQGMETWEFDVLATLRRGGGPLTPKALAASVMIGSAALTNRVDRLAARGLVTREPIPGDRRSHHIALTAEGRALVDRVVEGHVRNQREILSGLEKDDCEELNRLLRTLLVSLGDTRD</sequence>
<dbReference type="InterPro" id="IPR039422">
    <property type="entry name" value="MarR/SlyA-like"/>
</dbReference>
<evidence type="ECO:0000256" key="3">
    <source>
        <dbReference type="ARBA" id="ARBA00023163"/>
    </source>
</evidence>
<dbReference type="InterPro" id="IPR036388">
    <property type="entry name" value="WH-like_DNA-bd_sf"/>
</dbReference>
<keyword evidence="3" id="KW-0804">Transcription</keyword>